<dbReference type="GO" id="GO:0035591">
    <property type="term" value="F:signaling adaptor activity"/>
    <property type="evidence" value="ECO:0007669"/>
    <property type="project" value="TreeGrafter"/>
</dbReference>
<organism evidence="2 3">
    <name type="scientific">Lottia gigantea</name>
    <name type="common">Giant owl limpet</name>
    <dbReference type="NCBI Taxonomy" id="225164"/>
    <lineage>
        <taxon>Eukaryota</taxon>
        <taxon>Metazoa</taxon>
        <taxon>Spiralia</taxon>
        <taxon>Lophotrochozoa</taxon>
        <taxon>Mollusca</taxon>
        <taxon>Gastropoda</taxon>
        <taxon>Patellogastropoda</taxon>
        <taxon>Lottioidea</taxon>
        <taxon>Lottiidae</taxon>
        <taxon>Lottia</taxon>
    </lineage>
</organism>
<dbReference type="KEGG" id="lgi:LOTGIDRAFT_98709"/>
<dbReference type="SMART" id="SM00233">
    <property type="entry name" value="PH"/>
    <property type="match status" value="1"/>
</dbReference>
<protein>
    <recommendedName>
        <fullName evidence="1">PH domain-containing protein</fullName>
    </recommendedName>
</protein>
<feature type="non-terminal residue" evidence="2">
    <location>
        <position position="99"/>
    </location>
</feature>
<feature type="domain" description="PH" evidence="1">
    <location>
        <begin position="1"/>
        <end position="93"/>
    </location>
</feature>
<dbReference type="PROSITE" id="PS50003">
    <property type="entry name" value="PH_DOMAIN"/>
    <property type="match status" value="1"/>
</dbReference>
<sequence>KWKKRYFVLCKPSGSLPGQYELNYFSDEQCTRKKGTIDLEECEQIIESLDSDQFPYLLAIKTVCRGKERTYFLATATEEDMAKWVSNLCSVCGLKQEES</sequence>
<dbReference type="AlphaFoldDB" id="V3ZQI5"/>
<reference evidence="2 3" key="1">
    <citation type="journal article" date="2013" name="Nature">
        <title>Insights into bilaterian evolution from three spiralian genomes.</title>
        <authorList>
            <person name="Simakov O."/>
            <person name="Marletaz F."/>
            <person name="Cho S.J."/>
            <person name="Edsinger-Gonzales E."/>
            <person name="Havlak P."/>
            <person name="Hellsten U."/>
            <person name="Kuo D.H."/>
            <person name="Larsson T."/>
            <person name="Lv J."/>
            <person name="Arendt D."/>
            <person name="Savage R."/>
            <person name="Osoegawa K."/>
            <person name="de Jong P."/>
            <person name="Grimwood J."/>
            <person name="Chapman J.A."/>
            <person name="Shapiro H."/>
            <person name="Aerts A."/>
            <person name="Otillar R.P."/>
            <person name="Terry A.Y."/>
            <person name="Boore J.L."/>
            <person name="Grigoriev I.V."/>
            <person name="Lindberg D.R."/>
            <person name="Seaver E.C."/>
            <person name="Weisblat D.A."/>
            <person name="Putnam N.H."/>
            <person name="Rokhsar D.S."/>
        </authorList>
    </citation>
    <scope>NUCLEOTIDE SEQUENCE [LARGE SCALE GENOMIC DNA]</scope>
</reference>
<gene>
    <name evidence="2" type="ORF">LOTGIDRAFT_98709</name>
</gene>
<proteinExistence type="predicted"/>
<dbReference type="EMBL" id="KB201890">
    <property type="protein sequence ID" value="ESO93663.1"/>
    <property type="molecule type" value="Genomic_DNA"/>
</dbReference>
<dbReference type="Pfam" id="PF00169">
    <property type="entry name" value="PH"/>
    <property type="match status" value="1"/>
</dbReference>
<feature type="non-terminal residue" evidence="2">
    <location>
        <position position="1"/>
    </location>
</feature>
<dbReference type="InterPro" id="IPR001849">
    <property type="entry name" value="PH_domain"/>
</dbReference>
<dbReference type="RefSeq" id="XP_009055298.1">
    <property type="nucleotide sequence ID" value="XM_009057050.1"/>
</dbReference>
<evidence type="ECO:0000313" key="3">
    <source>
        <dbReference type="Proteomes" id="UP000030746"/>
    </source>
</evidence>
<dbReference type="InterPro" id="IPR046355">
    <property type="entry name" value="Gab1-4-like"/>
</dbReference>
<dbReference type="PANTHER" id="PTHR45960">
    <property type="entry name" value="GRB2-ASSOCIATED-BINDING PROTEIN"/>
    <property type="match status" value="1"/>
</dbReference>
<dbReference type="GO" id="GO:0005737">
    <property type="term" value="C:cytoplasm"/>
    <property type="evidence" value="ECO:0007669"/>
    <property type="project" value="TreeGrafter"/>
</dbReference>
<accession>V3ZQI5</accession>
<evidence type="ECO:0000313" key="2">
    <source>
        <dbReference type="EMBL" id="ESO93663.1"/>
    </source>
</evidence>
<dbReference type="GO" id="GO:0007165">
    <property type="term" value="P:signal transduction"/>
    <property type="evidence" value="ECO:0007669"/>
    <property type="project" value="TreeGrafter"/>
</dbReference>
<name>V3ZQI5_LOTGI</name>
<dbReference type="PANTHER" id="PTHR45960:SF2">
    <property type="entry name" value="PROTEIN DAUGHTER OF SEVENLESS"/>
    <property type="match status" value="1"/>
</dbReference>
<dbReference type="SUPFAM" id="SSF50729">
    <property type="entry name" value="PH domain-like"/>
    <property type="match status" value="1"/>
</dbReference>
<evidence type="ECO:0000259" key="1">
    <source>
        <dbReference type="PROSITE" id="PS50003"/>
    </source>
</evidence>
<keyword evidence="3" id="KW-1185">Reference proteome</keyword>
<dbReference type="OrthoDB" id="67516at2759"/>
<dbReference type="OMA" id="WITSISQ"/>
<dbReference type="InterPro" id="IPR011993">
    <property type="entry name" value="PH-like_dom_sf"/>
</dbReference>
<dbReference type="Gene3D" id="2.30.29.30">
    <property type="entry name" value="Pleckstrin-homology domain (PH domain)/Phosphotyrosine-binding domain (PTB)"/>
    <property type="match status" value="1"/>
</dbReference>
<dbReference type="STRING" id="225164.V3ZQI5"/>
<dbReference type="CTD" id="20253255"/>
<dbReference type="HOGENOM" id="CLU_129050_0_0_1"/>
<dbReference type="Proteomes" id="UP000030746">
    <property type="component" value="Unassembled WGS sequence"/>
</dbReference>
<dbReference type="GeneID" id="20253255"/>